<dbReference type="Proteomes" id="UP001591681">
    <property type="component" value="Unassembled WGS sequence"/>
</dbReference>
<organism evidence="3 4">
    <name type="scientific">Coilia grayii</name>
    <name type="common">Gray's grenadier anchovy</name>
    <dbReference type="NCBI Taxonomy" id="363190"/>
    <lineage>
        <taxon>Eukaryota</taxon>
        <taxon>Metazoa</taxon>
        <taxon>Chordata</taxon>
        <taxon>Craniata</taxon>
        <taxon>Vertebrata</taxon>
        <taxon>Euteleostomi</taxon>
        <taxon>Actinopterygii</taxon>
        <taxon>Neopterygii</taxon>
        <taxon>Teleostei</taxon>
        <taxon>Clupei</taxon>
        <taxon>Clupeiformes</taxon>
        <taxon>Clupeoidei</taxon>
        <taxon>Engraulidae</taxon>
        <taxon>Coilinae</taxon>
        <taxon>Coilia</taxon>
    </lineage>
</organism>
<keyword evidence="4" id="KW-1185">Reference proteome</keyword>
<dbReference type="SMART" id="SM00382">
    <property type="entry name" value="AAA"/>
    <property type="match status" value="1"/>
</dbReference>
<feature type="region of interest" description="Disordered" evidence="1">
    <location>
        <begin position="46"/>
        <end position="375"/>
    </location>
</feature>
<feature type="region of interest" description="Disordered" evidence="1">
    <location>
        <begin position="413"/>
        <end position="435"/>
    </location>
</feature>
<feature type="region of interest" description="Disordered" evidence="1">
    <location>
        <begin position="1512"/>
        <end position="1537"/>
    </location>
</feature>
<feature type="compositionally biased region" description="Basic and acidic residues" evidence="1">
    <location>
        <begin position="828"/>
        <end position="842"/>
    </location>
</feature>
<dbReference type="CDD" id="cd00009">
    <property type="entry name" value="AAA"/>
    <property type="match status" value="1"/>
</dbReference>
<feature type="compositionally biased region" description="Pro residues" evidence="1">
    <location>
        <begin position="1698"/>
        <end position="1710"/>
    </location>
</feature>
<feature type="compositionally biased region" description="Polar residues" evidence="1">
    <location>
        <begin position="419"/>
        <end position="429"/>
    </location>
</feature>
<feature type="domain" description="AAA+ ATPase" evidence="2">
    <location>
        <begin position="1182"/>
        <end position="1455"/>
    </location>
</feature>
<feature type="compositionally biased region" description="Basic residues" evidence="1">
    <location>
        <begin position="706"/>
        <end position="718"/>
    </location>
</feature>
<proteinExistence type="predicted"/>
<comment type="caution">
    <text evidence="3">The sequence shown here is derived from an EMBL/GenBank/DDBJ whole genome shotgun (WGS) entry which is preliminary data.</text>
</comment>
<dbReference type="InterPro" id="IPR003959">
    <property type="entry name" value="ATPase_AAA_core"/>
</dbReference>
<evidence type="ECO:0000256" key="1">
    <source>
        <dbReference type="SAM" id="MobiDB-lite"/>
    </source>
</evidence>
<dbReference type="SUPFAM" id="SSF52540">
    <property type="entry name" value="P-loop containing nucleoside triphosphate hydrolases"/>
    <property type="match status" value="1"/>
</dbReference>
<dbReference type="PANTHER" id="PTHR23389:SF21">
    <property type="entry name" value="ATPASE FAMILY AAA DOMAIN-CONTAINING PROTEIN 5"/>
    <property type="match status" value="1"/>
</dbReference>
<feature type="compositionally biased region" description="Gly residues" evidence="1">
    <location>
        <begin position="1256"/>
        <end position="1265"/>
    </location>
</feature>
<dbReference type="Gene3D" id="3.40.50.300">
    <property type="entry name" value="P-loop containing nucleotide triphosphate hydrolases"/>
    <property type="match status" value="2"/>
</dbReference>
<evidence type="ECO:0000259" key="2">
    <source>
        <dbReference type="SMART" id="SM00382"/>
    </source>
</evidence>
<sequence length="1949" mass="210995">MAGAIAMASVIEDFETQPSKKRKKDSDASGVKTITNYFSPVAKVVEKPFSPPRSSNIMDYFKKTTPATQVTSPKSQPKENEVHQQEAVAGTDPTTSKRGKPQSKKPGRKVGRPVKKALVLTPPGADEEVVELESKAQPQDKTADDTVHVGGTGNAALSVENNYKPLGGEEEKVEESNRVDSVTTNSNQAAGLRESPESHMVSVRMDPGMQDDAGPLGSSTPEEKGKKGRTVRKASRKGKTDPVQQDVPPVQKDVPPVQKDVPPVQQDVPPVQECSEQQQQQQQQLLTSDAGSDTEAKEESQLNLSTVTVSFADFLKSQSPKAAERKQSEDVKEEKERTEAAETRLTPPTVDQAGDSPSVANPPGELGGDQPPAQVSPRTLTVLAEVHPVCHDQDLSRALGHKMASIFTACRKTKDKPVTSPQPQANSEPPQAPLRKSNVVLQEEDLELAVLESGSSVPKCSQAERKQFMNAFKQPGMDAAKSKAGKAGKQKQQPAERAAPTDGEKAEEGEKEDEEVVGGKAKGVEGGTEEVDSKAVEPKGVTRKAAGKRKRGRPKKDQGNIPEEATTPVAAPAEAKAEAPPDVKEKDDSQPSGDQTTSTPTATETRRRSARERVCRQLSPPALLTPTSQSKSKDTESSSKAQDPPGLPCTPKTRHPKRGMYKSHMLAPPDAKGSPIRMKFTRVFTSPGEMSEFEILSPLAKEDVKKRKKAQKLVRKARALQQSKQAATEEKAPPRRSSRCQDTAKKNYCEPEDSVICLEDDESSSTNKAGETKTKNKKKVRSLNDVLGKNASGTKTAKTPAVTGAKVAPVFLGKKPQRPAAVSSIFDDSSRDASDASQDDEKFRARREFLKSGLPESLKKQIAKTAASREAYTLSCASFQSVVHVLQRPEDCPLWSLPWPGCPRLSCLKEAVAMASRPPQAIVGQLSLSIASARRSCREQAVSGWREDLSEEVRRWLLEEIIAANPSFPAQRLLTQLLKRRAEHLLKPTCPEAGGVSKEACGSTCSQPAGGKRKREEEQGGATEKVAKRQRPSRKEPETIIVPDDAPEPPRRGRGGRGRLRRQQEQGQEEGGEETKVAVASTPAAPQKADTVVMDSRSPLEHTSTEDVAREDVLWTEKYQPQHSSDVVGNIHSVRRLHSWLRDWKLRADHEERKRQQEKKSEEDCNESWLSECGEGLEEDLLCNTLLITGPTGVGKTAAVYACAQELGFKVFEVNCSSQRSGRQILSQLKEATQSHQVDIQGVNAHKPTFFNNYSGSGGGGGSGSRPGSSPRKVNSPRRVVSSPHKPPQSPRRVPSKRGSLAPTSLANFFKMGSKPSPKDSAETNTKPLQPVSKSPRKRAKSKTEDLSSGSPAAPVTPTPAAPATPTPAVPPTAQTPAPAPLGKAQGDEQGKRTATSLILFEEVDVIFDEDSGFLAAIKTFMTTTKRPVILTTSDPTFRTLFDGYLEEIHFDTPSVADMSSYLRLLCVAESVRVGAEDVASLLRCTGGDVRQSLLQLQLWVRSGAAGPHTSLPTLTATQSVQGSGSGAAAEQNGKPDLPPCEANITTSLLGLLNIQPQGSLLDFLKCEFASPVCWELLVEAGRRGLNLLYSNLEALLPLPTRTLTHSRSIAPHKPDLHQTPPAPAAAPAITCLPPQSTMPNPNTKPSLLVDTEDEASPLKVSCRMRQKKQVRPENRDPFQSDSDSDDGFLSLRRPAPTSSPAPVEPPPVRPTVESRRRRVELTEAERKASVPVSAALGAMADFLEHMSFLDSSLPRPASQAAEGACAPAAGYGWAPAEIRSGLTDEPRAECSRRAGHHWALEEQAREIRAAVESMSFGRCRAGVEQAWGVVQALEEEEEEGVRKVALEETTLPVAPHRQAFSITPEDTLGQAGSVQRRCELMRSVCSSRAGTSSRMATALDVLPALRTICRSEQLKEQGKVKRRFLHYLDSINLGLPKQTLQLLATDFP</sequence>
<dbReference type="EMBL" id="JBHFQA010000003">
    <property type="protein sequence ID" value="KAL2101253.1"/>
    <property type="molecule type" value="Genomic_DNA"/>
</dbReference>
<feature type="compositionally biased region" description="Basic and acidic residues" evidence="1">
    <location>
        <begin position="575"/>
        <end position="589"/>
    </location>
</feature>
<feature type="compositionally biased region" description="Basic and acidic residues" evidence="1">
    <location>
        <begin position="1098"/>
        <end position="1107"/>
    </location>
</feature>
<feature type="compositionally biased region" description="Pro residues" evidence="1">
    <location>
        <begin position="1355"/>
        <end position="1371"/>
    </location>
</feature>
<feature type="compositionally biased region" description="Basic residues" evidence="1">
    <location>
        <begin position="97"/>
        <end position="115"/>
    </location>
</feature>
<feature type="compositionally biased region" description="Low complexity" evidence="1">
    <location>
        <begin position="241"/>
        <end position="284"/>
    </location>
</feature>
<feature type="region of interest" description="Disordered" evidence="1">
    <location>
        <begin position="822"/>
        <end position="842"/>
    </location>
</feature>
<reference evidence="3 4" key="1">
    <citation type="submission" date="2024-09" db="EMBL/GenBank/DDBJ databases">
        <title>A chromosome-level genome assembly of Gray's grenadier anchovy, Coilia grayii.</title>
        <authorList>
            <person name="Fu Z."/>
        </authorList>
    </citation>
    <scope>NUCLEOTIDE SEQUENCE [LARGE SCALE GENOMIC DNA]</scope>
    <source>
        <strain evidence="3">G4</strain>
        <tissue evidence="3">Muscle</tissue>
    </source>
</reference>
<feature type="compositionally biased region" description="Polar residues" evidence="1">
    <location>
        <begin position="1512"/>
        <end position="1523"/>
    </location>
</feature>
<dbReference type="Pfam" id="PF00004">
    <property type="entry name" value="AAA"/>
    <property type="match status" value="1"/>
</dbReference>
<feature type="compositionally biased region" description="Polar residues" evidence="1">
    <location>
        <begin position="179"/>
        <end position="189"/>
    </location>
</feature>
<gene>
    <name evidence="3" type="ORF">ACEWY4_003014</name>
</gene>
<feature type="compositionally biased region" description="Polar residues" evidence="1">
    <location>
        <begin position="1634"/>
        <end position="1646"/>
    </location>
</feature>
<feature type="compositionally biased region" description="Basic and acidic residues" evidence="1">
    <location>
        <begin position="604"/>
        <end position="615"/>
    </location>
</feature>
<feature type="region of interest" description="Disordered" evidence="1">
    <location>
        <begin position="1611"/>
        <end position="1727"/>
    </location>
</feature>
<feature type="compositionally biased region" description="Basic and acidic residues" evidence="1">
    <location>
        <begin position="322"/>
        <end position="342"/>
    </location>
</feature>
<protein>
    <recommendedName>
        <fullName evidence="2">AAA+ ATPase domain-containing protein</fullName>
    </recommendedName>
</protein>
<feature type="compositionally biased region" description="Basic residues" evidence="1">
    <location>
        <begin position="652"/>
        <end position="661"/>
    </location>
</feature>
<feature type="region of interest" description="Disordered" evidence="1">
    <location>
        <begin position="452"/>
        <end position="674"/>
    </location>
</feature>
<feature type="compositionally biased region" description="Polar residues" evidence="1">
    <location>
        <begin position="65"/>
        <end position="75"/>
    </location>
</feature>
<feature type="region of interest" description="Disordered" evidence="1">
    <location>
        <begin position="1"/>
        <end position="33"/>
    </location>
</feature>
<name>A0ABD1KR65_9TELE</name>
<feature type="compositionally biased region" description="Acidic residues" evidence="1">
    <location>
        <begin position="750"/>
        <end position="763"/>
    </location>
</feature>
<dbReference type="InterPro" id="IPR027417">
    <property type="entry name" value="P-loop_NTPase"/>
</dbReference>
<feature type="region of interest" description="Disordered" evidence="1">
    <location>
        <begin position="1249"/>
        <end position="1391"/>
    </location>
</feature>
<feature type="compositionally biased region" description="Basic residues" evidence="1">
    <location>
        <begin position="541"/>
        <end position="554"/>
    </location>
</feature>
<feature type="compositionally biased region" description="Basic and acidic residues" evidence="1">
    <location>
        <begin position="167"/>
        <end position="178"/>
    </location>
</feature>
<feature type="compositionally biased region" description="Low complexity" evidence="1">
    <location>
        <begin position="562"/>
        <end position="574"/>
    </location>
</feature>
<dbReference type="PANTHER" id="PTHR23389">
    <property type="entry name" value="CHROMOSOME TRANSMISSION FIDELITY FACTOR 18"/>
    <property type="match status" value="1"/>
</dbReference>
<dbReference type="InterPro" id="IPR003593">
    <property type="entry name" value="AAA+_ATPase"/>
</dbReference>
<evidence type="ECO:0000313" key="3">
    <source>
        <dbReference type="EMBL" id="KAL2101253.1"/>
    </source>
</evidence>
<feature type="region of interest" description="Disordered" evidence="1">
    <location>
        <begin position="989"/>
        <end position="1107"/>
    </location>
</feature>
<accession>A0ABD1KR65</accession>
<feature type="region of interest" description="Disordered" evidence="1">
    <location>
        <begin position="699"/>
        <end position="797"/>
    </location>
</feature>
<feature type="compositionally biased region" description="Basic residues" evidence="1">
    <location>
        <begin position="1052"/>
        <end position="1061"/>
    </location>
</feature>
<evidence type="ECO:0000313" key="4">
    <source>
        <dbReference type="Proteomes" id="UP001591681"/>
    </source>
</evidence>
<feature type="compositionally biased region" description="Basic residues" evidence="1">
    <location>
        <begin position="226"/>
        <end position="237"/>
    </location>
</feature>